<dbReference type="Pfam" id="PF03015">
    <property type="entry name" value="Sterile"/>
    <property type="match status" value="1"/>
</dbReference>
<dbReference type="InterPro" id="IPR013120">
    <property type="entry name" value="FAR_NAD-bd"/>
</dbReference>
<keyword evidence="3 4" id="KW-0443">Lipid metabolism</keyword>
<name>E9GMI7_DAPPU</name>
<keyword evidence="4" id="KW-1133">Transmembrane helix</keyword>
<dbReference type="GO" id="GO:0035336">
    <property type="term" value="P:long-chain fatty-acyl-CoA metabolic process"/>
    <property type="evidence" value="ECO:0000318"/>
    <property type="project" value="GO_Central"/>
</dbReference>
<evidence type="ECO:0000256" key="3">
    <source>
        <dbReference type="ARBA" id="ARBA00023098"/>
    </source>
</evidence>
<evidence type="ECO:0000256" key="2">
    <source>
        <dbReference type="ARBA" id="ARBA00022516"/>
    </source>
</evidence>
<keyword evidence="4" id="KW-0521">NADP</keyword>
<dbReference type="GO" id="GO:0005777">
    <property type="term" value="C:peroxisome"/>
    <property type="evidence" value="ECO:0000318"/>
    <property type="project" value="GO_Central"/>
</dbReference>
<dbReference type="EMBL" id="GL732552">
    <property type="protein sequence ID" value="EFX79381.1"/>
    <property type="molecule type" value="Genomic_DNA"/>
</dbReference>
<keyword evidence="4" id="KW-0812">Transmembrane</keyword>
<dbReference type="PANTHER" id="PTHR11011:SF116">
    <property type="entry name" value="FATTY ACYL-COA REDUCTASE CG5065-RELATED"/>
    <property type="match status" value="1"/>
</dbReference>
<reference evidence="7 8" key="1">
    <citation type="journal article" date="2011" name="Science">
        <title>The ecoresponsive genome of Daphnia pulex.</title>
        <authorList>
            <person name="Colbourne J.K."/>
            <person name="Pfrender M.E."/>
            <person name="Gilbert D."/>
            <person name="Thomas W.K."/>
            <person name="Tucker A."/>
            <person name="Oakley T.H."/>
            <person name="Tokishita S."/>
            <person name="Aerts A."/>
            <person name="Arnold G.J."/>
            <person name="Basu M.K."/>
            <person name="Bauer D.J."/>
            <person name="Caceres C.E."/>
            <person name="Carmel L."/>
            <person name="Casola C."/>
            <person name="Choi J.H."/>
            <person name="Detter J.C."/>
            <person name="Dong Q."/>
            <person name="Dusheyko S."/>
            <person name="Eads B.D."/>
            <person name="Frohlich T."/>
            <person name="Geiler-Samerotte K.A."/>
            <person name="Gerlach D."/>
            <person name="Hatcher P."/>
            <person name="Jogdeo S."/>
            <person name="Krijgsveld J."/>
            <person name="Kriventseva E.V."/>
            <person name="Kultz D."/>
            <person name="Laforsch C."/>
            <person name="Lindquist E."/>
            <person name="Lopez J."/>
            <person name="Manak J.R."/>
            <person name="Muller J."/>
            <person name="Pangilinan J."/>
            <person name="Patwardhan R.P."/>
            <person name="Pitluck S."/>
            <person name="Pritham E.J."/>
            <person name="Rechtsteiner A."/>
            <person name="Rho M."/>
            <person name="Rogozin I.B."/>
            <person name="Sakarya O."/>
            <person name="Salamov A."/>
            <person name="Schaack S."/>
            <person name="Shapiro H."/>
            <person name="Shiga Y."/>
            <person name="Skalitzky C."/>
            <person name="Smith Z."/>
            <person name="Souvorov A."/>
            <person name="Sung W."/>
            <person name="Tang Z."/>
            <person name="Tsuchiya D."/>
            <person name="Tu H."/>
            <person name="Vos H."/>
            <person name="Wang M."/>
            <person name="Wolf Y.I."/>
            <person name="Yamagata H."/>
            <person name="Yamada T."/>
            <person name="Ye Y."/>
            <person name="Shaw J.R."/>
            <person name="Andrews J."/>
            <person name="Crease T.J."/>
            <person name="Tang H."/>
            <person name="Lucas S.M."/>
            <person name="Robertson H.M."/>
            <person name="Bork P."/>
            <person name="Koonin E.V."/>
            <person name="Zdobnov E.M."/>
            <person name="Grigoriev I.V."/>
            <person name="Lynch M."/>
            <person name="Boore J.L."/>
        </authorList>
    </citation>
    <scope>NUCLEOTIDE SEQUENCE [LARGE SCALE GENOMIC DNA]</scope>
</reference>
<comment type="function">
    <text evidence="4">Catalyzes the reduction of fatty acyl-CoA to fatty alcohols.</text>
</comment>
<comment type="similarity">
    <text evidence="1 4">Belongs to the fatty acyl-CoA reductase family.</text>
</comment>
<dbReference type="FunFam" id="3.40.50.720:FF:000370">
    <property type="entry name" value="Fatty acyl-CoA reductase"/>
    <property type="match status" value="1"/>
</dbReference>
<dbReference type="InterPro" id="IPR036291">
    <property type="entry name" value="NAD(P)-bd_dom_sf"/>
</dbReference>
<evidence type="ECO:0000256" key="4">
    <source>
        <dbReference type="RuleBase" id="RU363097"/>
    </source>
</evidence>
<evidence type="ECO:0000259" key="6">
    <source>
        <dbReference type="Pfam" id="PF07993"/>
    </source>
</evidence>
<keyword evidence="8" id="KW-1185">Reference proteome</keyword>
<dbReference type="GO" id="GO:0102965">
    <property type="term" value="F:alcohol-forming long-chain fatty acyl-CoA reductase activity"/>
    <property type="evidence" value="ECO:0007669"/>
    <property type="project" value="UniProtKB-EC"/>
</dbReference>
<feature type="domain" description="Thioester reductase (TE)" evidence="6">
    <location>
        <begin position="17"/>
        <end position="292"/>
    </location>
</feature>
<dbReference type="Gene3D" id="3.40.50.720">
    <property type="entry name" value="NAD(P)-binding Rossmann-like Domain"/>
    <property type="match status" value="1"/>
</dbReference>
<dbReference type="CDD" id="cd05236">
    <property type="entry name" value="FAR-N_SDR_e"/>
    <property type="match status" value="1"/>
</dbReference>
<evidence type="ECO:0000256" key="1">
    <source>
        <dbReference type="ARBA" id="ARBA00005928"/>
    </source>
</evidence>
<protein>
    <recommendedName>
        <fullName evidence="4">Fatty acyl-CoA reductase</fullName>
        <ecNumber evidence="4">1.2.1.84</ecNumber>
    </recommendedName>
</protein>
<dbReference type="InParanoid" id="E9GMI7"/>
<dbReference type="Proteomes" id="UP000000305">
    <property type="component" value="Unassembled WGS sequence"/>
</dbReference>
<dbReference type="EC" id="1.2.1.84" evidence="4"/>
<evidence type="ECO:0000313" key="8">
    <source>
        <dbReference type="Proteomes" id="UP000000305"/>
    </source>
</evidence>
<accession>E9GMI7</accession>
<dbReference type="PhylomeDB" id="E9GMI7"/>
<comment type="catalytic activity">
    <reaction evidence="4">
        <text>a long-chain fatty acyl-CoA + 2 NADPH + 2 H(+) = a long-chain primary fatty alcohol + 2 NADP(+) + CoA</text>
        <dbReference type="Rhea" id="RHEA:52716"/>
        <dbReference type="ChEBI" id="CHEBI:15378"/>
        <dbReference type="ChEBI" id="CHEBI:57287"/>
        <dbReference type="ChEBI" id="CHEBI:57783"/>
        <dbReference type="ChEBI" id="CHEBI:58349"/>
        <dbReference type="ChEBI" id="CHEBI:77396"/>
        <dbReference type="ChEBI" id="CHEBI:83139"/>
        <dbReference type="EC" id="1.2.1.84"/>
    </reaction>
</comment>
<evidence type="ECO:0000313" key="7">
    <source>
        <dbReference type="EMBL" id="EFX79381.1"/>
    </source>
</evidence>
<gene>
    <name evidence="7" type="ORF">DAPPUDRAFT_304882</name>
</gene>
<feature type="transmembrane region" description="Helical" evidence="4">
    <location>
        <begin position="477"/>
        <end position="495"/>
    </location>
</feature>
<keyword evidence="4" id="KW-0472">Membrane</keyword>
<dbReference type="HOGENOM" id="CLU_024661_0_2_1"/>
<dbReference type="Pfam" id="PF07993">
    <property type="entry name" value="NAD_binding_4"/>
    <property type="match status" value="1"/>
</dbReference>
<sequence>MEKVSIQDFYTGRSIFITGATGFMGKVLVEKLLRSCPGIDRVYLLIRPKTDKDVRFRLQEMIKCKVFEWLRQNQPDALKKLIPISGDITWTDLGISFSDMQELVANVSVVFHSAARVKFDDDLRSAINSNVKGPKRVAIFCRQLKDLKALVHVSTTYNNVEKDTIEEEVYPISLDPQKLLDLVDCMDDKLLASITKQLVGTSPNVYAYTKALGEHLLQDLTFESGKQRLPLVIVRPSMVTAAVQEPLPGWIDNFNGPSGTMAGTSKGLIQIVRVDPELIADIIPVDFSINLMIAAAWDEATCAKSSDRIRVYNCSSGSLNPIIWRDFRNWGLRGVHEFPCKEIMRYPNIKLQTNRLLFNIEIILYHHLPALFFDTIALLCGRKPFVARLFKRAHKMMSCLEFYTMREWNFPSQNPVLLMDKMSVQEKNTFNFDVRKIDWEIYMTTFAVGVREYLFKDDLSSLPAARKNLNKMKLLRMVVRFVILGLMLLFFYVFWTKFTTETSSIVSFLFQNTNNSSTVQDILENETFCGVKQHISFR</sequence>
<dbReference type="AlphaFoldDB" id="E9GMI7"/>
<dbReference type="OMA" id="HDTAARY"/>
<dbReference type="KEGG" id="dpx:DAPPUDRAFT_304882"/>
<proteinExistence type="inferred from homology"/>
<dbReference type="GO" id="GO:0080019">
    <property type="term" value="F:alcohol-forming very long-chain fatty acyl-CoA reductase activity"/>
    <property type="evidence" value="ECO:0000318"/>
    <property type="project" value="GO_Central"/>
</dbReference>
<dbReference type="SUPFAM" id="SSF51735">
    <property type="entry name" value="NAD(P)-binding Rossmann-fold domains"/>
    <property type="match status" value="1"/>
</dbReference>
<evidence type="ECO:0000259" key="5">
    <source>
        <dbReference type="Pfam" id="PF03015"/>
    </source>
</evidence>
<dbReference type="OrthoDB" id="429813at2759"/>
<feature type="domain" description="Fatty acyl-CoA reductase C-terminal" evidence="5">
    <location>
        <begin position="365"/>
        <end position="457"/>
    </location>
</feature>
<dbReference type="InterPro" id="IPR026055">
    <property type="entry name" value="FAR"/>
</dbReference>
<keyword evidence="4" id="KW-0560">Oxidoreductase</keyword>
<dbReference type="InterPro" id="IPR033640">
    <property type="entry name" value="FAR_C"/>
</dbReference>
<organism evidence="7 8">
    <name type="scientific">Daphnia pulex</name>
    <name type="common">Water flea</name>
    <dbReference type="NCBI Taxonomy" id="6669"/>
    <lineage>
        <taxon>Eukaryota</taxon>
        <taxon>Metazoa</taxon>
        <taxon>Ecdysozoa</taxon>
        <taxon>Arthropoda</taxon>
        <taxon>Crustacea</taxon>
        <taxon>Branchiopoda</taxon>
        <taxon>Diplostraca</taxon>
        <taxon>Cladocera</taxon>
        <taxon>Anomopoda</taxon>
        <taxon>Daphniidae</taxon>
        <taxon>Daphnia</taxon>
    </lineage>
</organism>
<dbReference type="STRING" id="6669.E9GMI7"/>
<dbReference type="PANTHER" id="PTHR11011">
    <property type="entry name" value="MALE STERILITY PROTEIN 2-RELATED"/>
    <property type="match status" value="1"/>
</dbReference>
<dbReference type="eggNOG" id="KOG1221">
    <property type="taxonomic scope" value="Eukaryota"/>
</dbReference>
<keyword evidence="2 4" id="KW-0444">Lipid biosynthesis</keyword>
<dbReference type="CDD" id="cd09071">
    <property type="entry name" value="FAR_C"/>
    <property type="match status" value="1"/>
</dbReference>